<sequence>MYSPADVADLVGPAAFARGSVYVAQERIRGLATRPASARIRQTIGATTQLVAQVIGTANVPYIAIVNLANARGELELLSGECTCPVGSNCKHVAATLLRYLDESSSASPSSRGGDRRGIAAVPANWEDELSALTNSGRAQVGTGQQQIGLQVEVSRGHNTATMYTARRGSASSTVTRVGLRPLTRGRSGRWIRTGISWQELSYQFSYRQSPELNVLRALYALAVPTYQYTAPAQIWLNDAPGSAVWSLLVQAAALGVAFVDAADNRSEVLVVPGPVSTETTVAATGEGALEVATRLVSIDGEIDRALADGAEPIGVPAHGIVTVLKRDGRDQLALVPTAAAIDQGVLDLIARPAPITIPAAGLSKFYATWLPAISARVDQVSFAQDAAGAAPTPVLTLLTTALGPHRVMTTLRWRYVSSGLVVADYPFALAHGQSAGLRDLEAQALVWADLGTIPELADIARQVENSQDGAWLTDGIETATLLATTVPRLRELTEGNESFRIEQVGDIAEYRVTDALEVSVSSEQSFDRDWFSLNVRVHVAGREVPLSEVFAALVRDEEYLLLDDGTMAPLTDPRLEQLREAIESARLLQDERREGLRVGRYQVRLFQRLDELGLLGEEAVQWRGVVASLDELSAPTALAAPPRLNASLRGYQQHGYEWLSYRVHHGLGGILADDMGLGKTLQTLAMIDHELSIATEPKPFLVVAPTSVVGNWASEAAKFAPHLRTVTIDATAKRRGESIGSIAGRADIVVTSYALFRLENDAYAATDWAALILDEAQFVKNHQSVGYRSAKDLPTPVKIALTGTPLENNLMELWAIMSIVCPGLLPDAKTFTAKVERPIARGQGGDLIERLRSVIAPFVLRRTKEVVAADLPAKQENITEVTLNQRHRKVYDQYLQRERSRVLGLVDELDNHRIEVLRSLSILRQASLDVSLVDEAHASIGSSKLEVLFDILDEILADGHNVLIFSQFTRFLGKVRDRLIERGVEHAYLDGRTRRRAEQIEKFSSGEASVFLISLKAGGFGLNLTAADYCILLDPWWNPAAEAQAVDRAHRIGQTRQVMVYRLVSQNTIEEKVMALKREKSALFSQIIDGGDAPATSRVGLTADDIKELLA</sequence>
<comment type="caution">
    <text evidence="6">The sequence shown here is derived from an EMBL/GenBank/DDBJ whole genome shotgun (WGS) entry which is preliminary data.</text>
</comment>
<organism evidence="6 7">
    <name type="scientific">Rarobacter faecitabidus</name>
    <dbReference type="NCBI Taxonomy" id="13243"/>
    <lineage>
        <taxon>Bacteria</taxon>
        <taxon>Bacillati</taxon>
        <taxon>Actinomycetota</taxon>
        <taxon>Actinomycetes</taxon>
        <taxon>Micrococcales</taxon>
        <taxon>Rarobacteraceae</taxon>
        <taxon>Rarobacter</taxon>
    </lineage>
</organism>
<dbReference type="AlphaFoldDB" id="A0A542ZAM0"/>
<evidence type="ECO:0000259" key="3">
    <source>
        <dbReference type="PROSITE" id="PS50966"/>
    </source>
</evidence>
<dbReference type="GO" id="GO:0004386">
    <property type="term" value="F:helicase activity"/>
    <property type="evidence" value="ECO:0007669"/>
    <property type="project" value="UniProtKB-KW"/>
</dbReference>
<dbReference type="PROSITE" id="PS51192">
    <property type="entry name" value="HELICASE_ATP_BIND_1"/>
    <property type="match status" value="1"/>
</dbReference>
<keyword evidence="6" id="KW-0347">Helicase</keyword>
<keyword evidence="7" id="KW-1185">Reference proteome</keyword>
<dbReference type="GO" id="GO:0008270">
    <property type="term" value="F:zinc ion binding"/>
    <property type="evidence" value="ECO:0007669"/>
    <property type="project" value="UniProtKB-KW"/>
</dbReference>
<dbReference type="InterPro" id="IPR049730">
    <property type="entry name" value="SNF2/RAD54-like_C"/>
</dbReference>
<dbReference type="InterPro" id="IPR027417">
    <property type="entry name" value="P-loop_NTPase"/>
</dbReference>
<dbReference type="RefSeq" id="WP_142121850.1">
    <property type="nucleotide sequence ID" value="NZ_BAAASV010000002.1"/>
</dbReference>
<dbReference type="CDD" id="cd18793">
    <property type="entry name" value="SF2_C_SNF"/>
    <property type="match status" value="1"/>
</dbReference>
<keyword evidence="6" id="KW-0547">Nucleotide-binding</keyword>
<dbReference type="OrthoDB" id="9760715at2"/>
<keyword evidence="2" id="KW-0863">Zinc-finger</keyword>
<evidence type="ECO:0000313" key="6">
    <source>
        <dbReference type="EMBL" id="TQL57387.1"/>
    </source>
</evidence>
<reference evidence="6 7" key="1">
    <citation type="submission" date="2019-06" db="EMBL/GenBank/DDBJ databases">
        <title>Sequencing the genomes of 1000 actinobacteria strains.</title>
        <authorList>
            <person name="Klenk H.-P."/>
        </authorList>
    </citation>
    <scope>NUCLEOTIDE SEQUENCE [LARGE SCALE GENOMIC DNA]</scope>
    <source>
        <strain evidence="6 7">DSM 4813</strain>
    </source>
</reference>
<feature type="domain" description="SWIM-type" evidence="3">
    <location>
        <begin position="62"/>
        <end position="101"/>
    </location>
</feature>
<dbReference type="PROSITE" id="PS51194">
    <property type="entry name" value="HELICASE_CTER"/>
    <property type="match status" value="1"/>
</dbReference>
<dbReference type="Gene3D" id="3.40.50.300">
    <property type="entry name" value="P-loop containing nucleotide triphosphate hydrolases"/>
    <property type="match status" value="1"/>
</dbReference>
<dbReference type="InterPro" id="IPR000330">
    <property type="entry name" value="SNF2_N"/>
</dbReference>
<evidence type="ECO:0000313" key="7">
    <source>
        <dbReference type="Proteomes" id="UP000315389"/>
    </source>
</evidence>
<dbReference type="EMBL" id="VFOS01000004">
    <property type="protein sequence ID" value="TQL57387.1"/>
    <property type="molecule type" value="Genomic_DNA"/>
</dbReference>
<keyword evidence="6" id="KW-0067">ATP-binding</keyword>
<dbReference type="Pfam" id="PF00271">
    <property type="entry name" value="Helicase_C"/>
    <property type="match status" value="1"/>
</dbReference>
<dbReference type="InterPro" id="IPR001650">
    <property type="entry name" value="Helicase_C-like"/>
</dbReference>
<dbReference type="InterPro" id="IPR014001">
    <property type="entry name" value="Helicase_ATP-bd"/>
</dbReference>
<evidence type="ECO:0000256" key="2">
    <source>
        <dbReference type="PROSITE-ProRule" id="PRU00325"/>
    </source>
</evidence>
<dbReference type="Pfam" id="PF00176">
    <property type="entry name" value="SNF2-rel_dom"/>
    <property type="match status" value="1"/>
</dbReference>
<evidence type="ECO:0000259" key="5">
    <source>
        <dbReference type="PROSITE" id="PS51194"/>
    </source>
</evidence>
<dbReference type="Proteomes" id="UP000315389">
    <property type="component" value="Unassembled WGS sequence"/>
</dbReference>
<dbReference type="SUPFAM" id="SSF52540">
    <property type="entry name" value="P-loop containing nucleoside triphosphate hydrolases"/>
    <property type="match status" value="2"/>
</dbReference>
<name>A0A542ZAM0_RARFA</name>
<dbReference type="PROSITE" id="PS50966">
    <property type="entry name" value="ZF_SWIM"/>
    <property type="match status" value="1"/>
</dbReference>
<dbReference type="GO" id="GO:0005524">
    <property type="term" value="F:ATP binding"/>
    <property type="evidence" value="ECO:0007669"/>
    <property type="project" value="InterPro"/>
</dbReference>
<keyword evidence="2" id="KW-0479">Metal-binding</keyword>
<keyword evidence="2" id="KW-0862">Zinc</keyword>
<dbReference type="SMART" id="SM00487">
    <property type="entry name" value="DEXDc"/>
    <property type="match status" value="1"/>
</dbReference>
<evidence type="ECO:0000259" key="4">
    <source>
        <dbReference type="PROSITE" id="PS51192"/>
    </source>
</evidence>
<dbReference type="InterPro" id="IPR007527">
    <property type="entry name" value="Znf_SWIM"/>
</dbReference>
<dbReference type="GO" id="GO:0016787">
    <property type="term" value="F:hydrolase activity"/>
    <property type="evidence" value="ECO:0007669"/>
    <property type="project" value="UniProtKB-KW"/>
</dbReference>
<dbReference type="Gene3D" id="3.40.50.10810">
    <property type="entry name" value="Tandem AAA-ATPase domain"/>
    <property type="match status" value="1"/>
</dbReference>
<dbReference type="PANTHER" id="PTHR10799">
    <property type="entry name" value="SNF2/RAD54 HELICASE FAMILY"/>
    <property type="match status" value="1"/>
</dbReference>
<accession>A0A542ZAM0</accession>
<evidence type="ECO:0000256" key="1">
    <source>
        <dbReference type="ARBA" id="ARBA00022801"/>
    </source>
</evidence>
<proteinExistence type="predicted"/>
<feature type="domain" description="Helicase C-terminal" evidence="5">
    <location>
        <begin position="948"/>
        <end position="1108"/>
    </location>
</feature>
<protein>
    <submittedName>
        <fullName evidence="6">Helicase-like protein</fullName>
    </submittedName>
</protein>
<feature type="domain" description="Helicase ATP-binding" evidence="4">
    <location>
        <begin position="661"/>
        <end position="824"/>
    </location>
</feature>
<gene>
    <name evidence="6" type="ORF">FB461_2121</name>
</gene>
<keyword evidence="1" id="KW-0378">Hydrolase</keyword>
<dbReference type="SMART" id="SM00490">
    <property type="entry name" value="HELICc"/>
    <property type="match status" value="1"/>
</dbReference>
<dbReference type="InterPro" id="IPR038718">
    <property type="entry name" value="SNF2-like_sf"/>
</dbReference>